<dbReference type="Pfam" id="PF21647">
    <property type="entry name" value="DUF6857"/>
    <property type="match status" value="1"/>
</dbReference>
<protein>
    <recommendedName>
        <fullName evidence="1">DUF6857 domain-containing protein</fullName>
    </recommendedName>
</protein>
<dbReference type="PaxDb" id="4577-GRMZM2G144594_P01"/>
<name>A0A1D6IC35_MAIZE</name>
<dbReference type="EMBL" id="CM007650">
    <property type="protein sequence ID" value="ONM57465.1"/>
    <property type="molecule type" value="Genomic_DNA"/>
</dbReference>
<sequence length="108" mass="12212">MQYLASFEFGEEISNVFGDLKDDNGSDTGINFDNIFWAIVHFMHIQLKELLKYRDAAQMVDVETTQEAAMAEILVRCLRCAEGGEECGKNVRVATKCNDMESAKLWPV</sequence>
<dbReference type="eggNOG" id="KOG0470">
    <property type="taxonomic scope" value="Eukaryota"/>
</dbReference>
<accession>A0A1D6IC35</accession>
<evidence type="ECO:0000259" key="1">
    <source>
        <dbReference type="Pfam" id="PF21647"/>
    </source>
</evidence>
<feature type="domain" description="DUF6857" evidence="1">
    <location>
        <begin position="48"/>
        <end position="79"/>
    </location>
</feature>
<dbReference type="eggNOG" id="KOG0918">
    <property type="taxonomic scope" value="Eukaryota"/>
</dbReference>
<dbReference type="AlphaFoldDB" id="A0A1D6IC35"/>
<dbReference type="InterPro" id="IPR049172">
    <property type="entry name" value="DUF6857_pln"/>
</dbReference>
<reference evidence="2" key="1">
    <citation type="submission" date="2015-12" db="EMBL/GenBank/DDBJ databases">
        <title>Update maize B73 reference genome by single molecule sequencing technologies.</title>
        <authorList>
            <consortium name="Maize Genome Sequencing Project"/>
            <person name="Ware D."/>
        </authorList>
    </citation>
    <scope>NUCLEOTIDE SEQUENCE [LARGE SCALE GENOMIC DNA]</scope>
    <source>
        <tissue evidence="2">Seedling</tissue>
    </source>
</reference>
<proteinExistence type="predicted"/>
<evidence type="ECO:0000313" key="2">
    <source>
        <dbReference type="EMBL" id="ONM57465.1"/>
    </source>
</evidence>
<gene>
    <name evidence="2" type="ORF">ZEAMMB73_Zm00001d021552</name>
</gene>
<organism evidence="2">
    <name type="scientific">Zea mays</name>
    <name type="common">Maize</name>
    <dbReference type="NCBI Taxonomy" id="4577"/>
    <lineage>
        <taxon>Eukaryota</taxon>
        <taxon>Viridiplantae</taxon>
        <taxon>Streptophyta</taxon>
        <taxon>Embryophyta</taxon>
        <taxon>Tracheophyta</taxon>
        <taxon>Spermatophyta</taxon>
        <taxon>Magnoliopsida</taxon>
        <taxon>Liliopsida</taxon>
        <taxon>Poales</taxon>
        <taxon>Poaceae</taxon>
        <taxon>PACMAD clade</taxon>
        <taxon>Panicoideae</taxon>
        <taxon>Andropogonodae</taxon>
        <taxon>Andropogoneae</taxon>
        <taxon>Tripsacinae</taxon>
        <taxon>Zea</taxon>
    </lineage>
</organism>